<feature type="domain" description="HAMP" evidence="17">
    <location>
        <begin position="310"/>
        <end position="362"/>
    </location>
</feature>
<dbReference type="GO" id="GO:0004673">
    <property type="term" value="F:protein histidine kinase activity"/>
    <property type="evidence" value="ECO:0007669"/>
    <property type="project" value="UniProtKB-EC"/>
</dbReference>
<dbReference type="InterPro" id="IPR010559">
    <property type="entry name" value="Sig_transdc_His_kin_internal"/>
</dbReference>
<keyword evidence="7 15" id="KW-0812">Transmembrane</keyword>
<feature type="transmembrane region" description="Helical" evidence="15">
    <location>
        <begin position="290"/>
        <end position="309"/>
    </location>
</feature>
<dbReference type="InterPro" id="IPR036890">
    <property type="entry name" value="HATPase_C_sf"/>
</dbReference>
<dbReference type="Gene3D" id="6.10.340.10">
    <property type="match status" value="1"/>
</dbReference>
<dbReference type="InterPro" id="IPR003660">
    <property type="entry name" value="HAMP_dom"/>
</dbReference>
<evidence type="ECO:0000256" key="3">
    <source>
        <dbReference type="ARBA" id="ARBA00012438"/>
    </source>
</evidence>
<keyword evidence="19" id="KW-1185">Reference proteome</keyword>
<evidence type="ECO:0000256" key="1">
    <source>
        <dbReference type="ARBA" id="ARBA00000085"/>
    </source>
</evidence>
<dbReference type="SMART" id="SM00387">
    <property type="entry name" value="HATPase_c"/>
    <property type="match status" value="1"/>
</dbReference>
<dbReference type="CDD" id="cd06225">
    <property type="entry name" value="HAMP"/>
    <property type="match status" value="1"/>
</dbReference>
<dbReference type="SUPFAM" id="SSF55874">
    <property type="entry name" value="ATPase domain of HSP90 chaperone/DNA topoisomerase II/histidine kinase"/>
    <property type="match status" value="1"/>
</dbReference>
<evidence type="ECO:0000256" key="6">
    <source>
        <dbReference type="ARBA" id="ARBA00022679"/>
    </source>
</evidence>
<evidence type="ECO:0000313" key="18">
    <source>
        <dbReference type="EMBL" id="UQZ86795.1"/>
    </source>
</evidence>
<evidence type="ECO:0000256" key="12">
    <source>
        <dbReference type="ARBA" id="ARBA00023012"/>
    </source>
</evidence>
<keyword evidence="10" id="KW-0067">ATP-binding</keyword>
<evidence type="ECO:0000256" key="2">
    <source>
        <dbReference type="ARBA" id="ARBA00004651"/>
    </source>
</evidence>
<evidence type="ECO:0000259" key="16">
    <source>
        <dbReference type="PROSITE" id="PS50109"/>
    </source>
</evidence>
<dbReference type="EMBL" id="CP027059">
    <property type="protein sequence ID" value="UQZ86795.1"/>
    <property type="molecule type" value="Genomic_DNA"/>
</dbReference>
<dbReference type="InterPro" id="IPR033479">
    <property type="entry name" value="dCache_1"/>
</dbReference>
<keyword evidence="8" id="KW-0547">Nucleotide-binding</keyword>
<reference evidence="18" key="1">
    <citation type="submission" date="2018-02" db="EMBL/GenBank/DDBJ databases">
        <authorList>
            <person name="Kim S.-K."/>
            <person name="Jung H.-I."/>
            <person name="Lee S.-W."/>
        </authorList>
    </citation>
    <scope>NUCLEOTIDE SEQUENCE</scope>
    <source>
        <strain evidence="18">SK3146</strain>
    </source>
</reference>
<dbReference type="Gene3D" id="3.30.565.10">
    <property type="entry name" value="Histidine kinase-like ATPase, C-terminal domain"/>
    <property type="match status" value="1"/>
</dbReference>
<comment type="subcellular location">
    <subcellularLocation>
        <location evidence="2">Cell membrane</location>
        <topology evidence="2">Multi-pass membrane protein</topology>
    </subcellularLocation>
</comment>
<dbReference type="PROSITE" id="PS50109">
    <property type="entry name" value="HIS_KIN"/>
    <property type="match status" value="1"/>
</dbReference>
<dbReference type="Pfam" id="PF02518">
    <property type="entry name" value="HATPase_c"/>
    <property type="match status" value="1"/>
</dbReference>
<reference evidence="18" key="2">
    <citation type="journal article" date="2021" name="J Anim Sci Technol">
        <title>Complete genome sequence of Paenibacillus konkukensis sp. nov. SK3146 as a potential probiotic strain.</title>
        <authorList>
            <person name="Jung H.I."/>
            <person name="Park S."/>
            <person name="Niu K.M."/>
            <person name="Lee S.W."/>
            <person name="Kothari D."/>
            <person name="Yi K.J."/>
            <person name="Kim S.K."/>
        </authorList>
    </citation>
    <scope>NUCLEOTIDE SEQUENCE</scope>
    <source>
        <strain evidence="18">SK3146</strain>
    </source>
</reference>
<keyword evidence="12" id="KW-0902">Two-component regulatory system</keyword>
<evidence type="ECO:0000256" key="5">
    <source>
        <dbReference type="ARBA" id="ARBA00022553"/>
    </source>
</evidence>
<dbReference type="PANTHER" id="PTHR34220:SF11">
    <property type="entry name" value="SENSOR PROTEIN KINASE HPTS"/>
    <property type="match status" value="1"/>
</dbReference>
<dbReference type="PROSITE" id="PS50885">
    <property type="entry name" value="HAMP"/>
    <property type="match status" value="1"/>
</dbReference>
<dbReference type="InterPro" id="IPR003594">
    <property type="entry name" value="HATPase_dom"/>
</dbReference>
<evidence type="ECO:0000256" key="7">
    <source>
        <dbReference type="ARBA" id="ARBA00022692"/>
    </source>
</evidence>
<feature type="transmembrane region" description="Helical" evidence="15">
    <location>
        <begin position="9"/>
        <end position="29"/>
    </location>
</feature>
<accession>A0ABY4RYE2</accession>
<keyword evidence="4" id="KW-1003">Cell membrane</keyword>
<evidence type="ECO:0000256" key="9">
    <source>
        <dbReference type="ARBA" id="ARBA00022777"/>
    </source>
</evidence>
<evidence type="ECO:0000256" key="11">
    <source>
        <dbReference type="ARBA" id="ARBA00022989"/>
    </source>
</evidence>
<organism evidence="18 19">
    <name type="scientific">Paenibacillus konkukensis</name>
    <dbReference type="NCBI Taxonomy" id="2020716"/>
    <lineage>
        <taxon>Bacteria</taxon>
        <taxon>Bacillati</taxon>
        <taxon>Bacillota</taxon>
        <taxon>Bacilli</taxon>
        <taxon>Bacillales</taxon>
        <taxon>Paenibacillaceae</taxon>
        <taxon>Paenibacillus</taxon>
    </lineage>
</organism>
<evidence type="ECO:0000256" key="14">
    <source>
        <dbReference type="SAM" id="MobiDB-lite"/>
    </source>
</evidence>
<sequence>MKSSLAGKIFVYFAIVIALTSSIIGVTLYQQSSKELDRQTEKLLTQIVDNAMHHTDLYLKNYERATLSALSSSSVKEFLDTNDKSFYSMFTLPSQIKEKVIQPIFINNPEISLMYLVGYNGSSVFDVNAPSLTVNDAVLSDSLDDLKEMTKDDGSLTIMDWSFTNGNLALARKISGRQTSKAFKGILGVELKIEELTTLWKGIKLGDTGYFYIVNDRGRIVYHPSSSKIGKQLEGELYTQLQDNANRFFIDKKSGRANFSRRSDYSGWTLVASLPVNELRKPILNIRQTTLITCAFALIVALILAYRFGQTIIRPIRRLENGMRQTEKGNWTQVPMTGDKDEMDRLIRSYNVMVARLADLVDQVYAAELKNQEHLLKRQVAEFQALQLQINPHFLYNTLETVICYAVVQDSNEIKDIVRSLSYMLRYSVRADLEEITVASELKHVLHFMTIMNYRFEREFELQVDIPPEYLLKTMVRLSLQPLVENAFKHAFPDGIEEHHYVRIGMTADNGDLFVTITDNGIGIPEERLKELEKRLLLERPPERSGGEEQGGIGLLNVHNRIRMVFGDRYGVTVRGAAGAGTTVTLHMPDKRPAHILQPALPADDGGKNGRPTRPLEASTG</sequence>
<evidence type="ECO:0000259" key="17">
    <source>
        <dbReference type="PROSITE" id="PS50885"/>
    </source>
</evidence>
<feature type="domain" description="Histidine kinase" evidence="16">
    <location>
        <begin position="371"/>
        <end position="592"/>
    </location>
</feature>
<name>A0ABY4RYE2_9BACL</name>
<dbReference type="Proteomes" id="UP001057134">
    <property type="component" value="Chromosome"/>
</dbReference>
<dbReference type="PRINTS" id="PR00344">
    <property type="entry name" value="BCTRLSENSOR"/>
</dbReference>
<dbReference type="SUPFAM" id="SSF158472">
    <property type="entry name" value="HAMP domain-like"/>
    <property type="match status" value="1"/>
</dbReference>
<evidence type="ECO:0000256" key="15">
    <source>
        <dbReference type="SAM" id="Phobius"/>
    </source>
</evidence>
<dbReference type="RefSeq" id="WP_249862299.1">
    <property type="nucleotide sequence ID" value="NZ_CP027059.1"/>
</dbReference>
<dbReference type="InterPro" id="IPR004358">
    <property type="entry name" value="Sig_transdc_His_kin-like_C"/>
</dbReference>
<comment type="catalytic activity">
    <reaction evidence="1">
        <text>ATP + protein L-histidine = ADP + protein N-phospho-L-histidine.</text>
        <dbReference type="EC" id="2.7.13.3"/>
    </reaction>
</comment>
<dbReference type="SMART" id="SM00304">
    <property type="entry name" value="HAMP"/>
    <property type="match status" value="1"/>
</dbReference>
<dbReference type="Pfam" id="PF02743">
    <property type="entry name" value="dCache_1"/>
    <property type="match status" value="1"/>
</dbReference>
<gene>
    <name evidence="18" type="primary">yehU_19</name>
    <name evidence="18" type="ORF">SK3146_06088</name>
</gene>
<dbReference type="CDD" id="cd12912">
    <property type="entry name" value="PDC2_MCP_like"/>
    <property type="match status" value="1"/>
</dbReference>
<evidence type="ECO:0000256" key="8">
    <source>
        <dbReference type="ARBA" id="ARBA00022741"/>
    </source>
</evidence>
<evidence type="ECO:0000256" key="10">
    <source>
        <dbReference type="ARBA" id="ARBA00022840"/>
    </source>
</evidence>
<keyword evidence="6 18" id="KW-0808">Transferase</keyword>
<proteinExistence type="predicted"/>
<dbReference type="InterPro" id="IPR050640">
    <property type="entry name" value="Bact_2-comp_sensor_kinase"/>
</dbReference>
<dbReference type="InterPro" id="IPR005467">
    <property type="entry name" value="His_kinase_dom"/>
</dbReference>
<feature type="region of interest" description="Disordered" evidence="14">
    <location>
        <begin position="597"/>
        <end position="621"/>
    </location>
</feature>
<keyword evidence="13 15" id="KW-0472">Membrane</keyword>
<keyword evidence="9 18" id="KW-0418">Kinase</keyword>
<dbReference type="Pfam" id="PF06580">
    <property type="entry name" value="His_kinase"/>
    <property type="match status" value="1"/>
</dbReference>
<keyword evidence="11 15" id="KW-1133">Transmembrane helix</keyword>
<dbReference type="Pfam" id="PF00672">
    <property type="entry name" value="HAMP"/>
    <property type="match status" value="1"/>
</dbReference>
<evidence type="ECO:0000256" key="13">
    <source>
        <dbReference type="ARBA" id="ARBA00023136"/>
    </source>
</evidence>
<keyword evidence="5" id="KW-0597">Phosphoprotein</keyword>
<dbReference type="EC" id="2.7.13.3" evidence="3"/>
<protein>
    <recommendedName>
        <fullName evidence="3">histidine kinase</fullName>
        <ecNumber evidence="3">2.7.13.3</ecNumber>
    </recommendedName>
</protein>
<dbReference type="Gene3D" id="3.30.450.20">
    <property type="entry name" value="PAS domain"/>
    <property type="match status" value="1"/>
</dbReference>
<dbReference type="PANTHER" id="PTHR34220">
    <property type="entry name" value="SENSOR HISTIDINE KINASE YPDA"/>
    <property type="match status" value="1"/>
</dbReference>
<evidence type="ECO:0000313" key="19">
    <source>
        <dbReference type="Proteomes" id="UP001057134"/>
    </source>
</evidence>
<evidence type="ECO:0000256" key="4">
    <source>
        <dbReference type="ARBA" id="ARBA00022475"/>
    </source>
</evidence>